<organism evidence="2 3">
    <name type="scientific">Cyphellophora attinorum</name>
    <dbReference type="NCBI Taxonomy" id="1664694"/>
    <lineage>
        <taxon>Eukaryota</taxon>
        <taxon>Fungi</taxon>
        <taxon>Dikarya</taxon>
        <taxon>Ascomycota</taxon>
        <taxon>Pezizomycotina</taxon>
        <taxon>Eurotiomycetes</taxon>
        <taxon>Chaetothyriomycetidae</taxon>
        <taxon>Chaetothyriales</taxon>
        <taxon>Cyphellophoraceae</taxon>
        <taxon>Cyphellophora</taxon>
    </lineage>
</organism>
<reference evidence="2 3" key="1">
    <citation type="submission" date="2015-06" db="EMBL/GenBank/DDBJ databases">
        <title>Draft genome of the ant-associated black yeast Phialophora attae CBS 131958.</title>
        <authorList>
            <person name="Moreno L.F."/>
            <person name="Stielow B.J."/>
            <person name="de Hoog S."/>
            <person name="Vicente V.A."/>
            <person name="Weiss V.A."/>
            <person name="de Vries M."/>
            <person name="Cruz L.M."/>
            <person name="Souza E.M."/>
        </authorList>
    </citation>
    <scope>NUCLEOTIDE SEQUENCE [LARGE SCALE GENOMIC DNA]</scope>
    <source>
        <strain evidence="2 3">CBS 131958</strain>
    </source>
</reference>
<dbReference type="STRING" id="1664694.A0A0N0NL90"/>
<dbReference type="SUPFAM" id="SSF53474">
    <property type="entry name" value="alpha/beta-Hydrolases"/>
    <property type="match status" value="1"/>
</dbReference>
<evidence type="ECO:0000313" key="2">
    <source>
        <dbReference type="EMBL" id="KPI39021.1"/>
    </source>
</evidence>
<proteinExistence type="predicted"/>
<feature type="signal peptide" evidence="1">
    <location>
        <begin position="1"/>
        <end position="17"/>
    </location>
</feature>
<dbReference type="PANTHER" id="PTHR37574">
    <property type="entry name" value="LIPASE B"/>
    <property type="match status" value="1"/>
</dbReference>
<protein>
    <submittedName>
        <fullName evidence="2">Lipase B</fullName>
    </submittedName>
</protein>
<dbReference type="Gene3D" id="3.40.50.1820">
    <property type="entry name" value="alpha/beta hydrolase"/>
    <property type="match status" value="1"/>
</dbReference>
<dbReference type="OrthoDB" id="4605274at2759"/>
<dbReference type="PANTHER" id="PTHR37574:SF1">
    <property type="entry name" value="LIPASE B"/>
    <property type="match status" value="1"/>
</dbReference>
<dbReference type="InterPro" id="IPR053228">
    <property type="entry name" value="Stereospecific_Lipase"/>
</dbReference>
<keyword evidence="1" id="KW-0732">Signal</keyword>
<dbReference type="InterPro" id="IPR029058">
    <property type="entry name" value="AB_hydrolase_fold"/>
</dbReference>
<keyword evidence="3" id="KW-1185">Reference proteome</keyword>
<dbReference type="AlphaFoldDB" id="A0A0N0NL90"/>
<dbReference type="EMBL" id="LFJN01000016">
    <property type="protein sequence ID" value="KPI39021.1"/>
    <property type="molecule type" value="Genomic_DNA"/>
</dbReference>
<evidence type="ECO:0000256" key="1">
    <source>
        <dbReference type="SAM" id="SignalP"/>
    </source>
</evidence>
<evidence type="ECO:0000313" key="3">
    <source>
        <dbReference type="Proteomes" id="UP000038010"/>
    </source>
</evidence>
<comment type="caution">
    <text evidence="2">The sequence shown here is derived from an EMBL/GenBank/DDBJ whole genome shotgun (WGS) entry which is preliminary data.</text>
</comment>
<accession>A0A0N0NL90</accession>
<sequence>MVSIYLLALWALPLVSAAPLDLLGGLGNALENTGNGVNNLVDEPLGPILPIDQIVKNPANIVENVNNLLGDIIPSRVDSESQLDEVLNNIRQSVHESEEIFATFAGLFQAIVQAYTPDSIPDALQRLEKLFGDGNAGVTLENVGLALLNGLSVTDLTQNVLASYLPGINSFNNTNPSMRQRIYPRASPNDPSYTIPDRAILFVPGTGAFAGVNFASNLGKLLSSDYDITYLNIPGAMYNDIQLNAEYIAYASHYLSALTSRTDVAIIGWSQGNLATQWVFQYWPSTRALVTDFISVSPDFHGTTLAYFLSPTVPIPTSEGHVIPSPPSIFQQQYSSDFIRTLRNGGGAAPYVPSTSIWSITDEIVQPQYDPVASAAYFTQELPVSESQTCAAHENQRPDVPYSNNQIQSICQGQPAGGFYPHEGVLYNPLTYALTIDALTHDGPGLVSRLENLEPICAEVVAPGLSLEDVLATEGLIPLAAINLLLYPGKMLEEPELMHYAMGDGVCE</sequence>
<name>A0A0N0NL90_9EURO</name>
<dbReference type="VEuPathDB" id="FungiDB:AB675_4728"/>
<dbReference type="GeneID" id="28736765"/>
<dbReference type="RefSeq" id="XP_017998984.1">
    <property type="nucleotide sequence ID" value="XM_018144886.1"/>
</dbReference>
<dbReference type="Proteomes" id="UP000038010">
    <property type="component" value="Unassembled WGS sequence"/>
</dbReference>
<gene>
    <name evidence="2" type="ORF">AB675_4728</name>
</gene>
<feature type="chain" id="PRO_5005856765" evidence="1">
    <location>
        <begin position="18"/>
        <end position="508"/>
    </location>
</feature>